<keyword evidence="10" id="KW-0807">Transducer</keyword>
<dbReference type="GO" id="GO:0007188">
    <property type="term" value="P:adenylate cyclase-modulating G protein-coupled receptor signaling pathway"/>
    <property type="evidence" value="ECO:0007669"/>
    <property type="project" value="TreeGrafter"/>
</dbReference>
<feature type="transmembrane region" description="Helical" evidence="12">
    <location>
        <begin position="168"/>
        <end position="185"/>
    </location>
</feature>
<keyword evidence="5 12" id="KW-1133">Transmembrane helix</keyword>
<dbReference type="AlphaFoldDB" id="A0A210PW30"/>
<evidence type="ECO:0000259" key="13">
    <source>
        <dbReference type="PROSITE" id="PS50227"/>
    </source>
</evidence>
<dbReference type="InterPro" id="IPR017983">
    <property type="entry name" value="GPCR_2_secretin-like_CS"/>
</dbReference>
<dbReference type="PANTHER" id="PTHR45620:SF1">
    <property type="entry name" value="G-PROTEIN COUPLED RECEPTORS FAMILY 2 PROFILE 2 DOMAIN-CONTAINING PROTEIN"/>
    <property type="match status" value="1"/>
</dbReference>
<evidence type="ECO:0000256" key="3">
    <source>
        <dbReference type="ARBA" id="ARBA00022475"/>
    </source>
</evidence>
<feature type="transmembrane region" description="Helical" evidence="12">
    <location>
        <begin position="299"/>
        <end position="324"/>
    </location>
</feature>
<dbReference type="InterPro" id="IPR050332">
    <property type="entry name" value="GPCR_2"/>
</dbReference>
<dbReference type="GO" id="GO:0007166">
    <property type="term" value="P:cell surface receptor signaling pathway"/>
    <property type="evidence" value="ECO:0007669"/>
    <property type="project" value="InterPro"/>
</dbReference>
<proteinExistence type="inferred from homology"/>
<evidence type="ECO:0000256" key="5">
    <source>
        <dbReference type="ARBA" id="ARBA00022989"/>
    </source>
</evidence>
<dbReference type="InterPro" id="IPR000832">
    <property type="entry name" value="GPCR_2_secretin-like"/>
</dbReference>
<dbReference type="Gene3D" id="1.20.1070.10">
    <property type="entry name" value="Rhodopsin 7-helix transmembrane proteins"/>
    <property type="match status" value="1"/>
</dbReference>
<feature type="compositionally biased region" description="Basic and acidic residues" evidence="11">
    <location>
        <begin position="515"/>
        <end position="525"/>
    </location>
</feature>
<gene>
    <name evidence="15" type="ORF">KP79_PYT19226</name>
</gene>
<evidence type="ECO:0000313" key="15">
    <source>
        <dbReference type="EMBL" id="OWF40701.1"/>
    </source>
</evidence>
<evidence type="ECO:0000256" key="7">
    <source>
        <dbReference type="ARBA" id="ARBA00023136"/>
    </source>
</evidence>
<feature type="region of interest" description="Disordered" evidence="11">
    <location>
        <begin position="466"/>
        <end position="525"/>
    </location>
</feature>
<dbReference type="SUPFAM" id="SSF81321">
    <property type="entry name" value="Family A G protein-coupled receptor-like"/>
    <property type="match status" value="1"/>
</dbReference>
<dbReference type="GO" id="GO:0008528">
    <property type="term" value="F:G protein-coupled peptide receptor activity"/>
    <property type="evidence" value="ECO:0007669"/>
    <property type="project" value="TreeGrafter"/>
</dbReference>
<keyword evidence="16" id="KW-1185">Reference proteome</keyword>
<keyword evidence="3" id="KW-1003">Cell membrane</keyword>
<dbReference type="GO" id="GO:0005886">
    <property type="term" value="C:plasma membrane"/>
    <property type="evidence" value="ECO:0007669"/>
    <property type="project" value="UniProtKB-SubCell"/>
</dbReference>
<feature type="transmembrane region" description="Helical" evidence="12">
    <location>
        <begin position="260"/>
        <end position="279"/>
    </location>
</feature>
<keyword evidence="7 12" id="KW-0472">Membrane</keyword>
<keyword evidence="9" id="KW-0325">Glycoprotein</keyword>
<keyword evidence="6" id="KW-0297">G-protein coupled receptor</keyword>
<dbReference type="SMART" id="SM00008">
    <property type="entry name" value="HormR"/>
    <property type="match status" value="1"/>
</dbReference>
<feature type="domain" description="G-protein coupled receptors family 2 profile 1" evidence="13">
    <location>
        <begin position="35"/>
        <end position="117"/>
    </location>
</feature>
<dbReference type="PROSITE" id="PS00650">
    <property type="entry name" value="G_PROTEIN_RECEP_F2_2"/>
    <property type="match status" value="1"/>
</dbReference>
<feature type="transmembrane region" description="Helical" evidence="12">
    <location>
        <begin position="376"/>
        <end position="398"/>
    </location>
</feature>
<evidence type="ECO:0000256" key="10">
    <source>
        <dbReference type="ARBA" id="ARBA00023224"/>
    </source>
</evidence>
<evidence type="ECO:0000256" key="8">
    <source>
        <dbReference type="ARBA" id="ARBA00023170"/>
    </source>
</evidence>
<evidence type="ECO:0000256" key="12">
    <source>
        <dbReference type="SAM" id="Phobius"/>
    </source>
</evidence>
<dbReference type="PROSITE" id="PS50227">
    <property type="entry name" value="G_PROTEIN_RECEP_F2_3"/>
    <property type="match status" value="1"/>
</dbReference>
<feature type="transmembrane region" description="Helical" evidence="12">
    <location>
        <begin position="345"/>
        <end position="364"/>
    </location>
</feature>
<dbReference type="InterPro" id="IPR017981">
    <property type="entry name" value="GPCR_2-like_7TM"/>
</dbReference>
<dbReference type="Pfam" id="PF00002">
    <property type="entry name" value="7tm_2"/>
    <property type="match status" value="1"/>
</dbReference>
<dbReference type="GO" id="GO:0017046">
    <property type="term" value="F:peptide hormone binding"/>
    <property type="evidence" value="ECO:0007669"/>
    <property type="project" value="TreeGrafter"/>
</dbReference>
<dbReference type="Pfam" id="PF02793">
    <property type="entry name" value="HRM"/>
    <property type="match status" value="1"/>
</dbReference>
<sequence length="525" mass="60894">MMDQNVTGNYTVTTVTHSINTHREQRLRLSQAEADCFDIIDNNETYRNPTGGLFCDKTWDDVMCWNATPAGTVAQQRCANYIDGFMKSAYASRYCTENGTWFINPKTNQTWSDYTPCVPLKGLTTIGEHLPRIRLMYNIGYGVSLCSLVIAVFIMLCCRRLNSKSNTLHINLFLAFIFRAFMSFLKDSLFVEGLGLEKDIIRGEEGIMFRSDGMHWECKLLFTLFVYGVLASSMWIFMEALYLHVLVYRTLFTERHGVKMYIVLGWILPVVFLIPWVIVRINFEDLLCWNTSPTKEFMWIITGPVILTTVINFIFFINIVRVLFTRVRTNRNVSGARKIRKLAKFIGVLIPLFGVCYIVFAVLFRVELDEDLDIPYLYGEMFYNSFQGFILAILFCFLNEEVHLELQRFWHRYALGRHDSYIYTRTAFMSSWRHGSQVSRIPSNNGQTSDTSVNGRLLWSSRKSSNYNAAKKGPKNYNTRTSWKRDNTLDSNGSLRTRPGETDSKTSYLGLPQRESSRQEFIEMR</sequence>
<comment type="caution">
    <text evidence="15">The sequence shown here is derived from an EMBL/GenBank/DDBJ whole genome shotgun (WGS) entry which is preliminary data.</text>
</comment>
<dbReference type="Proteomes" id="UP000242188">
    <property type="component" value="Unassembled WGS sequence"/>
</dbReference>
<evidence type="ECO:0000313" key="16">
    <source>
        <dbReference type="Proteomes" id="UP000242188"/>
    </source>
</evidence>
<evidence type="ECO:0000256" key="11">
    <source>
        <dbReference type="SAM" id="MobiDB-lite"/>
    </source>
</evidence>
<feature type="transmembrane region" description="Helical" evidence="12">
    <location>
        <begin position="224"/>
        <end position="248"/>
    </location>
</feature>
<name>A0A210PW30_MIZYE</name>
<dbReference type="Gene3D" id="4.10.1240.10">
    <property type="entry name" value="GPCR, family 2, extracellular hormone receptor domain"/>
    <property type="match status" value="1"/>
</dbReference>
<evidence type="ECO:0000259" key="14">
    <source>
        <dbReference type="PROSITE" id="PS50261"/>
    </source>
</evidence>
<evidence type="ECO:0000256" key="1">
    <source>
        <dbReference type="ARBA" id="ARBA00004651"/>
    </source>
</evidence>
<keyword evidence="8 15" id="KW-0675">Receptor</keyword>
<dbReference type="EMBL" id="NEDP02005456">
    <property type="protein sequence ID" value="OWF40701.1"/>
    <property type="molecule type" value="Genomic_DNA"/>
</dbReference>
<accession>A0A210PW30</accession>
<organism evidence="15 16">
    <name type="scientific">Mizuhopecten yessoensis</name>
    <name type="common">Japanese scallop</name>
    <name type="synonym">Patinopecten yessoensis</name>
    <dbReference type="NCBI Taxonomy" id="6573"/>
    <lineage>
        <taxon>Eukaryota</taxon>
        <taxon>Metazoa</taxon>
        <taxon>Spiralia</taxon>
        <taxon>Lophotrochozoa</taxon>
        <taxon>Mollusca</taxon>
        <taxon>Bivalvia</taxon>
        <taxon>Autobranchia</taxon>
        <taxon>Pteriomorphia</taxon>
        <taxon>Pectinida</taxon>
        <taxon>Pectinoidea</taxon>
        <taxon>Pectinidae</taxon>
        <taxon>Mizuhopecten</taxon>
    </lineage>
</organism>
<dbReference type="PANTHER" id="PTHR45620">
    <property type="entry name" value="PDF RECEPTOR-LIKE PROTEIN-RELATED"/>
    <property type="match status" value="1"/>
</dbReference>
<feature type="domain" description="G-protein coupled receptors family 2 profile 2" evidence="14">
    <location>
        <begin position="133"/>
        <end position="399"/>
    </location>
</feature>
<keyword evidence="4 12" id="KW-0812">Transmembrane</keyword>
<comment type="subcellular location">
    <subcellularLocation>
        <location evidence="1">Cell membrane</location>
        <topology evidence="1">Multi-pass membrane protein</topology>
    </subcellularLocation>
</comment>
<dbReference type="InterPro" id="IPR001879">
    <property type="entry name" value="GPCR_2_extracellular_dom"/>
</dbReference>
<dbReference type="PRINTS" id="PR00249">
    <property type="entry name" value="GPCRSECRETIN"/>
</dbReference>
<dbReference type="PROSITE" id="PS50261">
    <property type="entry name" value="G_PROTEIN_RECEP_F2_4"/>
    <property type="match status" value="1"/>
</dbReference>
<protein>
    <submittedName>
        <fullName evidence="15">Parathyroid hormone/parathyroid hormone-related peptide receptor</fullName>
    </submittedName>
</protein>
<dbReference type="SUPFAM" id="SSF111418">
    <property type="entry name" value="Hormone receptor domain"/>
    <property type="match status" value="1"/>
</dbReference>
<evidence type="ECO:0000256" key="2">
    <source>
        <dbReference type="ARBA" id="ARBA00005314"/>
    </source>
</evidence>
<dbReference type="OrthoDB" id="6022368at2759"/>
<evidence type="ECO:0000256" key="6">
    <source>
        <dbReference type="ARBA" id="ARBA00023040"/>
    </source>
</evidence>
<feature type="transmembrane region" description="Helical" evidence="12">
    <location>
        <begin position="135"/>
        <end position="156"/>
    </location>
</feature>
<reference evidence="15 16" key="1">
    <citation type="journal article" date="2017" name="Nat. Ecol. Evol.">
        <title>Scallop genome provides insights into evolution of bilaterian karyotype and development.</title>
        <authorList>
            <person name="Wang S."/>
            <person name="Zhang J."/>
            <person name="Jiao W."/>
            <person name="Li J."/>
            <person name="Xun X."/>
            <person name="Sun Y."/>
            <person name="Guo X."/>
            <person name="Huan P."/>
            <person name="Dong B."/>
            <person name="Zhang L."/>
            <person name="Hu X."/>
            <person name="Sun X."/>
            <person name="Wang J."/>
            <person name="Zhao C."/>
            <person name="Wang Y."/>
            <person name="Wang D."/>
            <person name="Huang X."/>
            <person name="Wang R."/>
            <person name="Lv J."/>
            <person name="Li Y."/>
            <person name="Zhang Z."/>
            <person name="Liu B."/>
            <person name="Lu W."/>
            <person name="Hui Y."/>
            <person name="Liang J."/>
            <person name="Zhou Z."/>
            <person name="Hou R."/>
            <person name="Li X."/>
            <person name="Liu Y."/>
            <person name="Li H."/>
            <person name="Ning X."/>
            <person name="Lin Y."/>
            <person name="Zhao L."/>
            <person name="Xing Q."/>
            <person name="Dou J."/>
            <person name="Li Y."/>
            <person name="Mao J."/>
            <person name="Guo H."/>
            <person name="Dou H."/>
            <person name="Li T."/>
            <person name="Mu C."/>
            <person name="Jiang W."/>
            <person name="Fu Q."/>
            <person name="Fu X."/>
            <person name="Miao Y."/>
            <person name="Liu J."/>
            <person name="Yu Q."/>
            <person name="Li R."/>
            <person name="Liao H."/>
            <person name="Li X."/>
            <person name="Kong Y."/>
            <person name="Jiang Z."/>
            <person name="Chourrout D."/>
            <person name="Li R."/>
            <person name="Bao Z."/>
        </authorList>
    </citation>
    <scope>NUCLEOTIDE SEQUENCE [LARGE SCALE GENOMIC DNA]</scope>
    <source>
        <strain evidence="15 16">PY_sf001</strain>
    </source>
</reference>
<comment type="similarity">
    <text evidence="2">Belongs to the G-protein coupled receptor 2 family.</text>
</comment>
<evidence type="ECO:0000256" key="4">
    <source>
        <dbReference type="ARBA" id="ARBA00022692"/>
    </source>
</evidence>
<evidence type="ECO:0000256" key="9">
    <source>
        <dbReference type="ARBA" id="ARBA00023180"/>
    </source>
</evidence>
<dbReference type="InterPro" id="IPR036445">
    <property type="entry name" value="GPCR_2_extracell_dom_sf"/>
</dbReference>